<protein>
    <recommendedName>
        <fullName evidence="3">AA1-like domain-containing protein</fullName>
    </recommendedName>
</protein>
<organism evidence="1 2">
    <name type="scientific">Arthrobotrys musiformis</name>
    <dbReference type="NCBI Taxonomy" id="47236"/>
    <lineage>
        <taxon>Eukaryota</taxon>
        <taxon>Fungi</taxon>
        <taxon>Dikarya</taxon>
        <taxon>Ascomycota</taxon>
        <taxon>Pezizomycotina</taxon>
        <taxon>Orbiliomycetes</taxon>
        <taxon>Orbiliales</taxon>
        <taxon>Orbiliaceae</taxon>
        <taxon>Arthrobotrys</taxon>
    </lineage>
</organism>
<dbReference type="EMBL" id="JAVHJL010000001">
    <property type="protein sequence ID" value="KAK6512321.1"/>
    <property type="molecule type" value="Genomic_DNA"/>
</dbReference>
<reference evidence="1 2" key="1">
    <citation type="submission" date="2023-08" db="EMBL/GenBank/DDBJ databases">
        <authorList>
            <person name="Palmer J.M."/>
        </authorList>
    </citation>
    <scope>NUCLEOTIDE SEQUENCE [LARGE SCALE GENOMIC DNA]</scope>
    <source>
        <strain evidence="1 2">TWF481</strain>
    </source>
</reference>
<comment type="caution">
    <text evidence="1">The sequence shown here is derived from an EMBL/GenBank/DDBJ whole genome shotgun (WGS) entry which is preliminary data.</text>
</comment>
<dbReference type="Proteomes" id="UP001370758">
    <property type="component" value="Unassembled WGS sequence"/>
</dbReference>
<proteinExistence type="predicted"/>
<keyword evidence="2" id="KW-1185">Reference proteome</keyword>
<name>A0AAV9WQ57_9PEZI</name>
<sequence>MILNSSVFAIPAADPAVTPAAELDKRQFKAAGPPFKNCPSTLLLGALPEYRGTVTKYSFTKNLTVTATIDCGFAQGCTQATVFNIKATRGVVGQEAQEAATTKTVTIPTSFHYVVTYLCKGNPTPVN</sequence>
<evidence type="ECO:0008006" key="3">
    <source>
        <dbReference type="Google" id="ProtNLM"/>
    </source>
</evidence>
<evidence type="ECO:0000313" key="1">
    <source>
        <dbReference type="EMBL" id="KAK6512321.1"/>
    </source>
</evidence>
<accession>A0AAV9WQ57</accession>
<gene>
    <name evidence="1" type="ORF">TWF481_001209</name>
</gene>
<evidence type="ECO:0000313" key="2">
    <source>
        <dbReference type="Proteomes" id="UP001370758"/>
    </source>
</evidence>
<dbReference type="AlphaFoldDB" id="A0AAV9WQ57"/>